<dbReference type="Gene3D" id="3.40.50.1820">
    <property type="entry name" value="alpha/beta hydrolase"/>
    <property type="match status" value="1"/>
</dbReference>
<dbReference type="STRING" id="349161.Dred_2448"/>
<dbReference type="Proteomes" id="UP000001556">
    <property type="component" value="Chromosome"/>
</dbReference>
<evidence type="ECO:0008006" key="3">
    <source>
        <dbReference type="Google" id="ProtNLM"/>
    </source>
</evidence>
<dbReference type="InterPro" id="IPR029058">
    <property type="entry name" value="AB_hydrolase_fold"/>
</dbReference>
<name>A4J7A5_DESRM</name>
<organism evidence="1 2">
    <name type="scientific">Desulforamulus reducens (strain ATCC BAA-1160 / DSM 100696 / MI-1)</name>
    <name type="common">Desulfotomaculum reducens</name>
    <dbReference type="NCBI Taxonomy" id="349161"/>
    <lineage>
        <taxon>Bacteria</taxon>
        <taxon>Bacillati</taxon>
        <taxon>Bacillota</taxon>
        <taxon>Clostridia</taxon>
        <taxon>Eubacteriales</taxon>
        <taxon>Peptococcaceae</taxon>
        <taxon>Desulforamulus</taxon>
    </lineage>
</organism>
<dbReference type="eggNOG" id="ENOG50317MH">
    <property type="taxonomic scope" value="Bacteria"/>
</dbReference>
<keyword evidence="2" id="KW-1185">Reference proteome</keyword>
<evidence type="ECO:0000313" key="1">
    <source>
        <dbReference type="EMBL" id="ABO50958.1"/>
    </source>
</evidence>
<sequence>MGTVVFMHGMGHDQNREYWKAWGEKLLPHLIQRGLDPSYIQFNGIYYYDLVPQPGEGWQRLSSIFKRNVLSHFKQELWEHMVRGGNPTLFLGRGPLEALVNLVVDNFGDIFSYLLDDETHQRVNNRFYAVLKQVPGPVTLVAYSLGSMVAFCALPKSSQPVEKLKHFITLGSPIFWFRKWLSQRVVLSKRPTLAHWTNLAGRMDVACPHLVGFSTCGADSNIECELEKYNPVKGHLAYFSDPEALALLASAVVKQWH</sequence>
<dbReference type="RefSeq" id="WP_011878756.1">
    <property type="nucleotide sequence ID" value="NC_009253.1"/>
</dbReference>
<dbReference type="SUPFAM" id="SSF53474">
    <property type="entry name" value="alpha/beta-Hydrolases"/>
    <property type="match status" value="1"/>
</dbReference>
<proteinExistence type="predicted"/>
<gene>
    <name evidence="1" type="ordered locus">Dred_2448</name>
</gene>
<accession>A4J7A5</accession>
<evidence type="ECO:0000313" key="2">
    <source>
        <dbReference type="Proteomes" id="UP000001556"/>
    </source>
</evidence>
<reference evidence="1 2" key="1">
    <citation type="submission" date="2007-03" db="EMBL/GenBank/DDBJ databases">
        <title>Complete sequence of Desulfotomaculum reducens MI-1.</title>
        <authorList>
            <consortium name="US DOE Joint Genome Institute"/>
            <person name="Copeland A."/>
            <person name="Lucas S."/>
            <person name="Lapidus A."/>
            <person name="Barry K."/>
            <person name="Detter J.C."/>
            <person name="Glavina del Rio T."/>
            <person name="Hammon N."/>
            <person name="Israni S."/>
            <person name="Dalin E."/>
            <person name="Tice H."/>
            <person name="Pitluck S."/>
            <person name="Sims D."/>
            <person name="Brettin T."/>
            <person name="Bruce D."/>
            <person name="Han C."/>
            <person name="Tapia R."/>
            <person name="Schmutz J."/>
            <person name="Larimer F."/>
            <person name="Land M."/>
            <person name="Hauser L."/>
            <person name="Kyrpides N."/>
            <person name="Kim E."/>
            <person name="Tebo B.M."/>
            <person name="Richardson P."/>
        </authorList>
    </citation>
    <scope>NUCLEOTIDE SEQUENCE [LARGE SCALE GENOMIC DNA]</scope>
    <source>
        <strain evidence="1 2">MI-1</strain>
    </source>
</reference>
<dbReference type="KEGG" id="drm:Dred_2448"/>
<dbReference type="HOGENOM" id="CLU_1110586_0_0_9"/>
<dbReference type="AlphaFoldDB" id="A4J7A5"/>
<dbReference type="OrthoDB" id="1785919at2"/>
<protein>
    <recommendedName>
        <fullName evidence="3">AB hydrolase-1 domain-containing protein</fullName>
    </recommendedName>
</protein>
<dbReference type="EMBL" id="CP000612">
    <property type="protein sequence ID" value="ABO50958.1"/>
    <property type="molecule type" value="Genomic_DNA"/>
</dbReference>